<dbReference type="InterPro" id="IPR047589">
    <property type="entry name" value="DUF11_rpt"/>
</dbReference>
<keyword evidence="2" id="KW-1185">Reference proteome</keyword>
<dbReference type="RefSeq" id="WP_346247351.1">
    <property type="nucleotide sequence ID" value="NZ_JBDIZK010000008.1"/>
</dbReference>
<evidence type="ECO:0000313" key="1">
    <source>
        <dbReference type="EMBL" id="MEN3748329.1"/>
    </source>
</evidence>
<reference evidence="1 2" key="1">
    <citation type="submission" date="2024-05" db="EMBL/GenBank/DDBJ databases">
        <title>Sphingomonas sp. HF-S3 16S ribosomal RNA gene Genome sequencing and assembly.</title>
        <authorList>
            <person name="Lee H."/>
        </authorList>
    </citation>
    <scope>NUCLEOTIDE SEQUENCE [LARGE SCALE GENOMIC DNA]</scope>
    <source>
        <strain evidence="1 2">HF-S3</strain>
    </source>
</reference>
<name>A0ABV0B9S8_9SPHN</name>
<proteinExistence type="predicted"/>
<gene>
    <name evidence="1" type="ORF">TPR58_14230</name>
</gene>
<evidence type="ECO:0000313" key="2">
    <source>
        <dbReference type="Proteomes" id="UP001427805"/>
    </source>
</evidence>
<sequence length="308" mass="30903">MIGAWGSFATVPALASATPAGEILPNTASVTYSINGQQSGTASNTVNVRVNEVLDIDLGALTSQLAIERGALSPVPFTLTNAGNGQEAFILSGELQGIDGVIEAFAIDRDGDGRFDPAVDLRIELNGATPRLAPGTVLPLLVLVRGNTAANGRLIVDARAVTGSGTPGTDFSGKGDDGCDAIVGATTAAARTSITLTIAGGDPSQIDVVKSQSVASPDGGTSPVRGAIVTYTIESRFGGSGTVQDARLADPIPAGTDYVPGSLLLDGTALTDADGDDAGSFDGGGIRIALGDIAGPVTRIVKFQVTIK</sequence>
<dbReference type="NCBIfam" id="TIGR01451">
    <property type="entry name" value="B_ant_repeat"/>
    <property type="match status" value="1"/>
</dbReference>
<evidence type="ECO:0008006" key="3">
    <source>
        <dbReference type="Google" id="ProtNLM"/>
    </source>
</evidence>
<accession>A0ABV0B9S8</accession>
<comment type="caution">
    <text evidence="1">The sequence shown here is derived from an EMBL/GenBank/DDBJ whole genome shotgun (WGS) entry which is preliminary data.</text>
</comment>
<dbReference type="Proteomes" id="UP001427805">
    <property type="component" value="Unassembled WGS sequence"/>
</dbReference>
<organism evidence="1 2">
    <name type="scientific">Sphingomonas rustica</name>
    <dbReference type="NCBI Taxonomy" id="3103142"/>
    <lineage>
        <taxon>Bacteria</taxon>
        <taxon>Pseudomonadati</taxon>
        <taxon>Pseudomonadota</taxon>
        <taxon>Alphaproteobacteria</taxon>
        <taxon>Sphingomonadales</taxon>
        <taxon>Sphingomonadaceae</taxon>
        <taxon>Sphingomonas</taxon>
    </lineage>
</organism>
<protein>
    <recommendedName>
        <fullName evidence="3">DUF11 domain-containing protein</fullName>
    </recommendedName>
</protein>
<dbReference type="EMBL" id="JBDIZK010000008">
    <property type="protein sequence ID" value="MEN3748329.1"/>
    <property type="molecule type" value="Genomic_DNA"/>
</dbReference>